<evidence type="ECO:0000256" key="8">
    <source>
        <dbReference type="SAM" id="Phobius"/>
    </source>
</evidence>
<keyword evidence="9" id="KW-0732">Signal</keyword>
<feature type="transmembrane region" description="Helical" evidence="8">
    <location>
        <begin position="317"/>
        <end position="335"/>
    </location>
</feature>
<keyword evidence="5 8" id="KW-0472">Membrane</keyword>
<keyword evidence="3 8" id="KW-0812">Transmembrane</keyword>
<evidence type="ECO:0000313" key="10">
    <source>
        <dbReference type="EMBL" id="BFG05624.1"/>
    </source>
</evidence>
<feature type="transmembrane region" description="Helical" evidence="8">
    <location>
        <begin position="548"/>
        <end position="568"/>
    </location>
</feature>
<reference evidence="10 11" key="1">
    <citation type="submission" date="2024-02" db="EMBL/GenBank/DDBJ databases">
        <title>A chromosome-level genome assembly of Drosophila madeirensis, a fruit fly species endemic to Madeira island.</title>
        <authorList>
            <person name="Tomihara K."/>
            <person name="Llopart A."/>
            <person name="Yamamoto D."/>
        </authorList>
    </citation>
    <scope>NUCLEOTIDE SEQUENCE [LARGE SCALE GENOMIC DNA]</scope>
    <source>
        <strain evidence="10 11">RF1</strain>
    </source>
</reference>
<evidence type="ECO:0000256" key="6">
    <source>
        <dbReference type="ARBA" id="ARBA00023170"/>
    </source>
</evidence>
<evidence type="ECO:0000256" key="7">
    <source>
        <dbReference type="ARBA" id="ARBA00023180"/>
    </source>
</evidence>
<keyword evidence="2" id="KW-1003">Cell membrane</keyword>
<evidence type="ECO:0000256" key="4">
    <source>
        <dbReference type="ARBA" id="ARBA00022989"/>
    </source>
</evidence>
<keyword evidence="4 8" id="KW-1133">Transmembrane helix</keyword>
<dbReference type="Proteomes" id="UP001500889">
    <property type="component" value="Chromosome E"/>
</dbReference>
<proteinExistence type="predicted"/>
<feature type="transmembrane region" description="Helical" evidence="8">
    <location>
        <begin position="291"/>
        <end position="310"/>
    </location>
</feature>
<dbReference type="EMBL" id="AP029267">
    <property type="protein sequence ID" value="BFG05624.1"/>
    <property type="molecule type" value="Genomic_DNA"/>
</dbReference>
<name>A0AAU9GBV4_DROMD</name>
<comment type="subcellular location">
    <subcellularLocation>
        <location evidence="1">Cell membrane</location>
        <topology evidence="1">Multi-pass membrane protein</topology>
    </subcellularLocation>
</comment>
<keyword evidence="7" id="KW-0325">Glycoprotein</keyword>
<sequence length="574" mass="67323">MWLRLMFTLALTIRFVEAQRVDLGNIVKSLKMELPFRSILLLRNEKDADSCWTQQDFPQDFPILNLNANQSLHLKQIFNTEILSIVCLNRSEGDTMEALYRNLEDIRYTPTILMTQSDTNLSALFEDCRYHKMLNVLALKDFDPEFVYSYRAFPYLQVVRRRVVHIRRYFEPQLRNMQGARINVLPDNIMPRTVVYRDAQGRRQMTGYLAHLMWNFFSTLNATMNICWDYVPEEESINKMSITSLIENGTVDLPLVIASTGEYPDAHNIVMEISSWFLILPMEANIPRARLFYRIKVYQLIPLLILVALVLSNAQRLEAGLGSSVSFGIISDYVLRGFLAQPLVLPYGLSPRLMFIYGLLFLNTITVSSIYNVNLESQFVHPPIDHQIQSFQDMRLEHLKVLVMTVDFHFIENILGERNFEKIRDIFEVTNSSIYFQTMRSSLNPSYAYPITTTLWPLLQLGQARLTRPTFRSSRHLEFCRVMILTLPLPRNSIYRQEFKSFLDNARGSGLYMHWFRQTFNELIRLDKIKYNVDNSSQLYQDLKWEDFYFIWLAYIGGIFASLLVFLVEVLHRN</sequence>
<gene>
    <name evidence="10" type="ORF">DMAD_04317</name>
</gene>
<dbReference type="PANTHER" id="PTHR42643">
    <property type="entry name" value="IONOTROPIC RECEPTOR 20A-RELATED"/>
    <property type="match status" value="1"/>
</dbReference>
<evidence type="ECO:0000256" key="3">
    <source>
        <dbReference type="ARBA" id="ARBA00022692"/>
    </source>
</evidence>
<evidence type="ECO:0000256" key="5">
    <source>
        <dbReference type="ARBA" id="ARBA00023136"/>
    </source>
</evidence>
<evidence type="ECO:0000313" key="11">
    <source>
        <dbReference type="Proteomes" id="UP001500889"/>
    </source>
</evidence>
<dbReference type="PANTHER" id="PTHR42643:SF41">
    <property type="entry name" value="IONOTROPIC RECEPTOR 20A-RELATED"/>
    <property type="match status" value="1"/>
</dbReference>
<keyword evidence="6" id="KW-0675">Receptor</keyword>
<feature type="signal peptide" evidence="9">
    <location>
        <begin position="1"/>
        <end position="18"/>
    </location>
</feature>
<dbReference type="GO" id="GO:0005886">
    <property type="term" value="C:plasma membrane"/>
    <property type="evidence" value="ECO:0007669"/>
    <property type="project" value="UniProtKB-SubCell"/>
</dbReference>
<dbReference type="AlphaFoldDB" id="A0AAU9GBV4"/>
<feature type="chain" id="PRO_5043616977" description="Ionotropic receptor" evidence="9">
    <location>
        <begin position="19"/>
        <end position="574"/>
    </location>
</feature>
<keyword evidence="11" id="KW-1185">Reference proteome</keyword>
<evidence type="ECO:0000256" key="2">
    <source>
        <dbReference type="ARBA" id="ARBA00022475"/>
    </source>
</evidence>
<organism evidence="10 11">
    <name type="scientific">Drosophila madeirensis</name>
    <name type="common">Fruit fly</name>
    <dbReference type="NCBI Taxonomy" id="30013"/>
    <lineage>
        <taxon>Eukaryota</taxon>
        <taxon>Metazoa</taxon>
        <taxon>Ecdysozoa</taxon>
        <taxon>Arthropoda</taxon>
        <taxon>Hexapoda</taxon>
        <taxon>Insecta</taxon>
        <taxon>Pterygota</taxon>
        <taxon>Neoptera</taxon>
        <taxon>Endopterygota</taxon>
        <taxon>Diptera</taxon>
        <taxon>Brachycera</taxon>
        <taxon>Muscomorpha</taxon>
        <taxon>Ephydroidea</taxon>
        <taxon>Drosophilidae</taxon>
        <taxon>Drosophila</taxon>
        <taxon>Sophophora</taxon>
    </lineage>
</organism>
<dbReference type="InterPro" id="IPR052192">
    <property type="entry name" value="Insect_Ionotropic_Sensory_Rcpt"/>
</dbReference>
<evidence type="ECO:0000256" key="9">
    <source>
        <dbReference type="SAM" id="SignalP"/>
    </source>
</evidence>
<feature type="transmembrane region" description="Helical" evidence="8">
    <location>
        <begin position="355"/>
        <end position="373"/>
    </location>
</feature>
<accession>A0AAU9GBV4</accession>
<evidence type="ECO:0000256" key="1">
    <source>
        <dbReference type="ARBA" id="ARBA00004651"/>
    </source>
</evidence>
<protein>
    <recommendedName>
        <fullName evidence="12">Ionotropic receptor</fullName>
    </recommendedName>
</protein>
<evidence type="ECO:0008006" key="12">
    <source>
        <dbReference type="Google" id="ProtNLM"/>
    </source>
</evidence>